<dbReference type="GeneTree" id="ENSGT00940000160609"/>
<evidence type="ECO:0000313" key="8">
    <source>
        <dbReference type="Proteomes" id="UP000694557"/>
    </source>
</evidence>
<proteinExistence type="predicted"/>
<evidence type="ECO:0000313" key="7">
    <source>
        <dbReference type="Ensembl" id="ENSOKIP00005076259.1"/>
    </source>
</evidence>
<keyword evidence="8" id="KW-1185">Reference proteome</keyword>
<reference evidence="7" key="2">
    <citation type="submission" date="2025-09" db="UniProtKB">
        <authorList>
            <consortium name="Ensembl"/>
        </authorList>
    </citation>
    <scope>IDENTIFICATION</scope>
</reference>
<dbReference type="PANTHER" id="PTHR11521:SF6">
    <property type="entry name" value="TROPONIN T, SLOW SKELETAL MUSCLE"/>
    <property type="match status" value="1"/>
</dbReference>
<dbReference type="GO" id="GO:0031014">
    <property type="term" value="F:troponin T binding"/>
    <property type="evidence" value="ECO:0007669"/>
    <property type="project" value="TreeGrafter"/>
</dbReference>
<evidence type="ECO:0000256" key="5">
    <source>
        <dbReference type="ARBA" id="ARBA00044035"/>
    </source>
</evidence>
<evidence type="ECO:0000256" key="3">
    <source>
        <dbReference type="ARBA" id="ARBA00040072"/>
    </source>
</evidence>
<dbReference type="GO" id="GO:0005523">
    <property type="term" value="F:tropomyosin binding"/>
    <property type="evidence" value="ECO:0007669"/>
    <property type="project" value="TreeGrafter"/>
</dbReference>
<dbReference type="GO" id="GO:0005861">
    <property type="term" value="C:troponin complex"/>
    <property type="evidence" value="ECO:0007669"/>
    <property type="project" value="InterPro"/>
</dbReference>
<dbReference type="InterPro" id="IPR027707">
    <property type="entry name" value="TNNT"/>
</dbReference>
<dbReference type="AlphaFoldDB" id="A0A8C7IT76"/>
<dbReference type="GO" id="GO:0006937">
    <property type="term" value="P:regulation of muscle contraction"/>
    <property type="evidence" value="ECO:0007669"/>
    <property type="project" value="InterPro"/>
</dbReference>
<comment type="function">
    <text evidence="1">Troponin T is the tropomyosin-binding subunit of troponin, the thin filament regulatory complex which confers calcium-sensitivity to striated muscle actomyosin ATPase activity.</text>
</comment>
<evidence type="ECO:0000256" key="4">
    <source>
        <dbReference type="ARBA" id="ARBA00043016"/>
    </source>
</evidence>
<evidence type="ECO:0000256" key="6">
    <source>
        <dbReference type="SAM" id="MobiDB-lite"/>
    </source>
</evidence>
<name>A0A8C7IT76_ONCKI</name>
<comment type="subunit">
    <text evidence="5">Interacts with TPM3.</text>
</comment>
<dbReference type="PANTHER" id="PTHR11521">
    <property type="entry name" value="TROPONIN T"/>
    <property type="match status" value="1"/>
</dbReference>
<sequence>MFTLVCGNFALCACVTNRSKHLFLCSSSISLIFSHPFSSLSLSLSLSLSIYLRPMVPQLAPPKIPEGDRVDFVMPYNIKELKDLLELQSMIDVHFDQRKKEEEELIGLKDRIVMYFSFLTSSLSHAQEERQRKEDEEAKKKNDDEAKKKKVLSNMGANFGGFLQKVFMFTVIHLLALGTDFWIHTVNVFYEAKYLFCWSTYGPNVLSDCFKHRNRITTFYMVLSL</sequence>
<dbReference type="Proteomes" id="UP000694557">
    <property type="component" value="Unassembled WGS sequence"/>
</dbReference>
<dbReference type="Pfam" id="PF00992">
    <property type="entry name" value="Troponin"/>
    <property type="match status" value="1"/>
</dbReference>
<evidence type="ECO:0000256" key="2">
    <source>
        <dbReference type="ARBA" id="ARBA00022553"/>
    </source>
</evidence>
<feature type="region of interest" description="Disordered" evidence="6">
    <location>
        <begin position="127"/>
        <end position="147"/>
    </location>
</feature>
<dbReference type="Ensembl" id="ENSOKIT00005081271.1">
    <property type="protein sequence ID" value="ENSOKIP00005076259.1"/>
    <property type="gene ID" value="ENSOKIG00005032824.1"/>
</dbReference>
<keyword evidence="2" id="KW-0597">Phosphoprotein</keyword>
<evidence type="ECO:0000256" key="1">
    <source>
        <dbReference type="ARBA" id="ARBA00003363"/>
    </source>
</evidence>
<protein>
    <recommendedName>
        <fullName evidence="3">Troponin T, slow skeletal muscle</fullName>
    </recommendedName>
    <alternativeName>
        <fullName evidence="4">Slow skeletal muscle troponin T</fullName>
    </alternativeName>
</protein>
<accession>A0A8C7IT76</accession>
<dbReference type="GO" id="GO:0045214">
    <property type="term" value="P:sarcomere organization"/>
    <property type="evidence" value="ECO:0007669"/>
    <property type="project" value="TreeGrafter"/>
</dbReference>
<dbReference type="InterPro" id="IPR001978">
    <property type="entry name" value="Troponin"/>
</dbReference>
<reference evidence="7" key="1">
    <citation type="submission" date="2025-08" db="UniProtKB">
        <authorList>
            <consortium name="Ensembl"/>
        </authorList>
    </citation>
    <scope>IDENTIFICATION</scope>
</reference>
<dbReference type="GO" id="GO:0031444">
    <property type="term" value="P:slow-twitch skeletal muscle fiber contraction"/>
    <property type="evidence" value="ECO:0007669"/>
    <property type="project" value="TreeGrafter"/>
</dbReference>
<organism evidence="7 8">
    <name type="scientific">Oncorhynchus kisutch</name>
    <name type="common">Coho salmon</name>
    <name type="synonym">Salmo kisutch</name>
    <dbReference type="NCBI Taxonomy" id="8019"/>
    <lineage>
        <taxon>Eukaryota</taxon>
        <taxon>Metazoa</taxon>
        <taxon>Chordata</taxon>
        <taxon>Craniata</taxon>
        <taxon>Vertebrata</taxon>
        <taxon>Euteleostomi</taxon>
        <taxon>Actinopterygii</taxon>
        <taxon>Neopterygii</taxon>
        <taxon>Teleostei</taxon>
        <taxon>Protacanthopterygii</taxon>
        <taxon>Salmoniformes</taxon>
        <taxon>Salmonidae</taxon>
        <taxon>Salmoninae</taxon>
        <taxon>Oncorhynchus</taxon>
    </lineage>
</organism>